<sequence>MKKLPCYYSYMQTKANLFFVKYYWKIRYMSLFLYGQLNITSLYSYIHVYVVYNLFLVIDNFAISCYLFFLYIEYFTLSVLTFRYSIFSSKDFFSSLNADLIYFFTFFKKLL</sequence>
<dbReference type="Proteomes" id="UP000003163">
    <property type="component" value="Unassembled WGS sequence"/>
</dbReference>
<keyword evidence="1" id="KW-1133">Transmembrane helix</keyword>
<protein>
    <submittedName>
        <fullName evidence="2">Uncharacterized protein</fullName>
    </submittedName>
</protein>
<gene>
    <name evidence="2" type="ORF">EDEG_00155</name>
</gene>
<dbReference type="HOGENOM" id="CLU_2158313_0_0_1"/>
<accession>J9D9Q5</accession>
<keyword evidence="1" id="KW-0812">Transmembrane</keyword>
<dbReference type="VEuPathDB" id="MicrosporidiaDB:EDEG_00155"/>
<keyword evidence="1" id="KW-0472">Membrane</keyword>
<evidence type="ECO:0000313" key="2">
    <source>
        <dbReference type="EMBL" id="EJW04239.1"/>
    </source>
</evidence>
<dbReference type="AlphaFoldDB" id="J9D9Q5"/>
<dbReference type="InParanoid" id="J9D9Q5"/>
<name>J9D9Q5_EDHAE</name>
<proteinExistence type="predicted"/>
<organism evidence="2 3">
    <name type="scientific">Edhazardia aedis (strain USNM 41457)</name>
    <name type="common">Microsporidian parasite</name>
    <dbReference type="NCBI Taxonomy" id="1003232"/>
    <lineage>
        <taxon>Eukaryota</taxon>
        <taxon>Fungi</taxon>
        <taxon>Fungi incertae sedis</taxon>
        <taxon>Microsporidia</taxon>
        <taxon>Edhazardia</taxon>
    </lineage>
</organism>
<keyword evidence="3" id="KW-1185">Reference proteome</keyword>
<dbReference type="EMBL" id="AFBI03000002">
    <property type="protein sequence ID" value="EJW04239.1"/>
    <property type="molecule type" value="Genomic_DNA"/>
</dbReference>
<reference evidence="3" key="2">
    <citation type="submission" date="2015-07" db="EMBL/GenBank/DDBJ databases">
        <title>Contrasting host-pathogen interactions and genome evolution in two generalist and specialist microsporidian pathogens of mosquitoes.</title>
        <authorList>
            <consortium name="The Broad Institute Genomics Platform"/>
            <consortium name="The Broad Institute Genome Sequencing Center for Infectious Disease"/>
            <person name="Cuomo C.A."/>
            <person name="Sanscrainte N.D."/>
            <person name="Goldberg J.M."/>
            <person name="Heiman D."/>
            <person name="Young S."/>
            <person name="Zeng Q."/>
            <person name="Becnel J.J."/>
            <person name="Birren B.W."/>
        </authorList>
    </citation>
    <scope>NUCLEOTIDE SEQUENCE [LARGE SCALE GENOMIC DNA]</scope>
    <source>
        <strain evidence="3">USNM 41457</strain>
    </source>
</reference>
<evidence type="ECO:0000313" key="3">
    <source>
        <dbReference type="Proteomes" id="UP000003163"/>
    </source>
</evidence>
<feature type="transmembrane region" description="Helical" evidence="1">
    <location>
        <begin position="61"/>
        <end position="82"/>
    </location>
</feature>
<comment type="caution">
    <text evidence="2">The sequence shown here is derived from an EMBL/GenBank/DDBJ whole genome shotgun (WGS) entry which is preliminary data.</text>
</comment>
<reference evidence="2 3" key="1">
    <citation type="submission" date="2011-08" db="EMBL/GenBank/DDBJ databases">
        <authorList>
            <person name="Liu Z.J."/>
            <person name="Shi F.L."/>
            <person name="Lu J.Q."/>
            <person name="Li M."/>
            <person name="Wang Z.L."/>
        </authorList>
    </citation>
    <scope>NUCLEOTIDE SEQUENCE [LARGE SCALE GENOMIC DNA]</scope>
    <source>
        <strain evidence="2 3">USNM 41457</strain>
    </source>
</reference>
<evidence type="ECO:0000256" key="1">
    <source>
        <dbReference type="SAM" id="Phobius"/>
    </source>
</evidence>
<feature type="transmembrane region" description="Helical" evidence="1">
    <location>
        <begin position="31"/>
        <end position="55"/>
    </location>
</feature>